<organism evidence="1 2">
    <name type="scientific">Cirrhinus molitorella</name>
    <name type="common">mud carp</name>
    <dbReference type="NCBI Taxonomy" id="172907"/>
    <lineage>
        <taxon>Eukaryota</taxon>
        <taxon>Metazoa</taxon>
        <taxon>Chordata</taxon>
        <taxon>Craniata</taxon>
        <taxon>Vertebrata</taxon>
        <taxon>Euteleostomi</taxon>
        <taxon>Actinopterygii</taxon>
        <taxon>Neopterygii</taxon>
        <taxon>Teleostei</taxon>
        <taxon>Ostariophysi</taxon>
        <taxon>Cypriniformes</taxon>
        <taxon>Cyprinidae</taxon>
        <taxon>Labeoninae</taxon>
        <taxon>Labeonini</taxon>
        <taxon>Cirrhinus</taxon>
    </lineage>
</organism>
<dbReference type="Proteomes" id="UP001558613">
    <property type="component" value="Unassembled WGS sequence"/>
</dbReference>
<keyword evidence="2" id="KW-1185">Reference proteome</keyword>
<comment type="caution">
    <text evidence="1">The sequence shown here is derived from an EMBL/GenBank/DDBJ whole genome shotgun (WGS) entry which is preliminary data.</text>
</comment>
<protein>
    <submittedName>
        <fullName evidence="1">Uncharacterized protein</fullName>
    </submittedName>
</protein>
<sequence>MAANRRRAIDERFKTLIMRRRSEAGSWNITSGMSSLSALHNPAEGLQKPRHCHASLLISDQPSPHPFILPSVGLIYQSI</sequence>
<name>A0ABR3L338_9TELE</name>
<evidence type="ECO:0000313" key="1">
    <source>
        <dbReference type="EMBL" id="KAL1247324.1"/>
    </source>
</evidence>
<accession>A0ABR3L338</accession>
<dbReference type="EMBL" id="JAYMGO010000025">
    <property type="protein sequence ID" value="KAL1247324.1"/>
    <property type="molecule type" value="Genomic_DNA"/>
</dbReference>
<proteinExistence type="predicted"/>
<evidence type="ECO:0000313" key="2">
    <source>
        <dbReference type="Proteomes" id="UP001558613"/>
    </source>
</evidence>
<gene>
    <name evidence="1" type="ORF">QQF64_022700</name>
</gene>
<reference evidence="1 2" key="1">
    <citation type="submission" date="2023-09" db="EMBL/GenBank/DDBJ databases">
        <authorList>
            <person name="Wang M."/>
        </authorList>
    </citation>
    <scope>NUCLEOTIDE SEQUENCE [LARGE SCALE GENOMIC DNA]</scope>
    <source>
        <strain evidence="1">GT-2023</strain>
        <tissue evidence="1">Liver</tissue>
    </source>
</reference>